<dbReference type="EMBL" id="JAERRB010000020">
    <property type="protein sequence ID" value="MBL0745872.1"/>
    <property type="molecule type" value="Genomic_DNA"/>
</dbReference>
<proteinExistence type="predicted"/>
<feature type="transmembrane region" description="Helical" evidence="1">
    <location>
        <begin position="71"/>
        <end position="90"/>
    </location>
</feature>
<dbReference type="Proteomes" id="UP000613030">
    <property type="component" value="Unassembled WGS sequence"/>
</dbReference>
<sequence>MLKPDCFGCLFAWGLAVGALYFLVKKDIRGALVVGLAVLSHWFLDLIVHVADLPLTPFGDTRVGFGLWNHVALTLLLEGLIFFIGLYYYTSTTTAKNRIGSWGLWSLVTLLILFTLSGLFTPPPTGPLMNLFLSFNTLLAIIVALAYWVDANRVKA</sequence>
<keyword evidence="3" id="KW-1185">Reference proteome</keyword>
<feature type="transmembrane region" description="Helical" evidence="1">
    <location>
        <begin position="128"/>
        <end position="149"/>
    </location>
</feature>
<feature type="transmembrane region" description="Helical" evidence="1">
    <location>
        <begin position="102"/>
        <end position="122"/>
    </location>
</feature>
<name>A0ABS1L2Z4_9BACT</name>
<organism evidence="2 3">
    <name type="scientific">Chryseolinea lacunae</name>
    <dbReference type="NCBI Taxonomy" id="2801331"/>
    <lineage>
        <taxon>Bacteria</taxon>
        <taxon>Pseudomonadati</taxon>
        <taxon>Bacteroidota</taxon>
        <taxon>Cytophagia</taxon>
        <taxon>Cytophagales</taxon>
        <taxon>Fulvivirgaceae</taxon>
        <taxon>Chryseolinea</taxon>
    </lineage>
</organism>
<keyword evidence="1" id="KW-1133">Transmembrane helix</keyword>
<keyword evidence="1" id="KW-0812">Transmembrane</keyword>
<reference evidence="2 3" key="1">
    <citation type="submission" date="2021-01" db="EMBL/GenBank/DDBJ databases">
        <title>Chryseolinea sp. Jin1 Genome sequencing and assembly.</title>
        <authorList>
            <person name="Kim I."/>
        </authorList>
    </citation>
    <scope>NUCLEOTIDE SEQUENCE [LARGE SCALE GENOMIC DNA]</scope>
    <source>
        <strain evidence="2 3">Jin1</strain>
    </source>
</reference>
<evidence type="ECO:0000313" key="2">
    <source>
        <dbReference type="EMBL" id="MBL0745872.1"/>
    </source>
</evidence>
<comment type="caution">
    <text evidence="2">The sequence shown here is derived from an EMBL/GenBank/DDBJ whole genome shotgun (WGS) entry which is preliminary data.</text>
</comment>
<dbReference type="RefSeq" id="WP_202016553.1">
    <property type="nucleotide sequence ID" value="NZ_JAERRB010000020.1"/>
</dbReference>
<gene>
    <name evidence="2" type="ORF">JI741_31850</name>
</gene>
<feature type="transmembrane region" description="Helical" evidence="1">
    <location>
        <begin position="6"/>
        <end position="24"/>
    </location>
</feature>
<evidence type="ECO:0000313" key="3">
    <source>
        <dbReference type="Proteomes" id="UP000613030"/>
    </source>
</evidence>
<keyword evidence="1" id="KW-0472">Membrane</keyword>
<feature type="transmembrane region" description="Helical" evidence="1">
    <location>
        <begin position="31"/>
        <end position="51"/>
    </location>
</feature>
<accession>A0ABS1L2Z4</accession>
<protein>
    <submittedName>
        <fullName evidence="2">Uncharacterized protein</fullName>
    </submittedName>
</protein>
<evidence type="ECO:0000256" key="1">
    <source>
        <dbReference type="SAM" id="Phobius"/>
    </source>
</evidence>